<evidence type="ECO:0000259" key="14">
    <source>
        <dbReference type="Pfam" id="PF02775"/>
    </source>
</evidence>
<dbReference type="Pfam" id="PF02776">
    <property type="entry name" value="TPP_enzyme_N"/>
    <property type="match status" value="1"/>
</dbReference>
<evidence type="ECO:0000256" key="8">
    <source>
        <dbReference type="ARBA" id="ARBA00022842"/>
    </source>
</evidence>
<dbReference type="InterPro" id="IPR012001">
    <property type="entry name" value="Thiamin_PyroP_enz_TPP-bd_dom"/>
</dbReference>
<dbReference type="Gene3D" id="3.40.50.1220">
    <property type="entry name" value="TPP-binding domain"/>
    <property type="match status" value="1"/>
</dbReference>
<gene>
    <name evidence="16" type="ORF">BU26DRAFT_426344</name>
</gene>
<feature type="binding site" evidence="11">
    <location>
        <position position="459"/>
    </location>
    <ligand>
        <name>Mg(2+)</name>
        <dbReference type="ChEBI" id="CHEBI:18420"/>
    </ligand>
</feature>
<evidence type="ECO:0000256" key="3">
    <source>
        <dbReference type="ARBA" id="ARBA00007812"/>
    </source>
</evidence>
<dbReference type="SUPFAM" id="SSF52467">
    <property type="entry name" value="DHS-like NAD/FAD-binding domain"/>
    <property type="match status" value="1"/>
</dbReference>
<evidence type="ECO:0000256" key="10">
    <source>
        <dbReference type="ARBA" id="ARBA00023239"/>
    </source>
</evidence>
<accession>A0A6A6IIY8</accession>
<dbReference type="CDD" id="cd07038">
    <property type="entry name" value="TPP_PYR_PDC_IPDC_like"/>
    <property type="match status" value="1"/>
</dbReference>
<proteinExistence type="inferred from homology"/>
<dbReference type="InterPro" id="IPR029035">
    <property type="entry name" value="DHS-like_NAD/FAD-binding_dom"/>
</dbReference>
<feature type="domain" description="Thiamine pyrophosphate enzyme TPP-binding" evidence="14">
    <location>
        <begin position="410"/>
        <end position="498"/>
    </location>
</feature>
<evidence type="ECO:0000259" key="15">
    <source>
        <dbReference type="Pfam" id="PF02776"/>
    </source>
</evidence>
<feature type="binding site" evidence="11">
    <location>
        <position position="486"/>
    </location>
    <ligand>
        <name>Mg(2+)</name>
        <dbReference type="ChEBI" id="CHEBI:18420"/>
    </ligand>
</feature>
<keyword evidence="7" id="KW-0210">Decarboxylase</keyword>
<keyword evidence="6 11" id="KW-0479">Metal-binding</keyword>
<dbReference type="AlphaFoldDB" id="A0A6A6IIY8"/>
<dbReference type="Pfam" id="PF02775">
    <property type="entry name" value="TPP_enzyme_C"/>
    <property type="match status" value="1"/>
</dbReference>
<dbReference type="GO" id="GO:0000949">
    <property type="term" value="P:aromatic amino acid family catabolic process to alcohol via Ehrlich pathway"/>
    <property type="evidence" value="ECO:0007669"/>
    <property type="project" value="TreeGrafter"/>
</dbReference>
<dbReference type="PANTHER" id="PTHR43452:SF30">
    <property type="entry name" value="PYRUVATE DECARBOXYLASE ISOZYME 1-RELATED"/>
    <property type="match status" value="1"/>
</dbReference>
<comment type="cofactor">
    <cofactor evidence="2">
        <name>thiamine diphosphate</name>
        <dbReference type="ChEBI" id="CHEBI:58937"/>
    </cofactor>
</comment>
<dbReference type="GeneID" id="54576996"/>
<dbReference type="GO" id="GO:0030976">
    <property type="term" value="F:thiamine pyrophosphate binding"/>
    <property type="evidence" value="ECO:0007669"/>
    <property type="project" value="InterPro"/>
</dbReference>
<comment type="similarity">
    <text evidence="3 12">Belongs to the TPP enzyme family.</text>
</comment>
<evidence type="ECO:0000256" key="5">
    <source>
        <dbReference type="ARBA" id="ARBA00014422"/>
    </source>
</evidence>
<feature type="binding site" evidence="11">
    <location>
        <position position="488"/>
    </location>
    <ligand>
        <name>Mg(2+)</name>
        <dbReference type="ChEBI" id="CHEBI:18420"/>
    </ligand>
</feature>
<dbReference type="OrthoDB" id="308383at2759"/>
<dbReference type="InterPro" id="IPR011766">
    <property type="entry name" value="TPP_enzyme_TPP-bd"/>
</dbReference>
<reference evidence="16" key="1">
    <citation type="journal article" date="2020" name="Stud. Mycol.">
        <title>101 Dothideomycetes genomes: a test case for predicting lifestyles and emergence of pathogens.</title>
        <authorList>
            <person name="Haridas S."/>
            <person name="Albert R."/>
            <person name="Binder M."/>
            <person name="Bloem J."/>
            <person name="Labutti K."/>
            <person name="Salamov A."/>
            <person name="Andreopoulos B."/>
            <person name="Baker S."/>
            <person name="Barry K."/>
            <person name="Bills G."/>
            <person name="Bluhm B."/>
            <person name="Cannon C."/>
            <person name="Castanera R."/>
            <person name="Culley D."/>
            <person name="Daum C."/>
            <person name="Ezra D."/>
            <person name="Gonzalez J."/>
            <person name="Henrissat B."/>
            <person name="Kuo A."/>
            <person name="Liang C."/>
            <person name="Lipzen A."/>
            <person name="Lutzoni F."/>
            <person name="Magnuson J."/>
            <person name="Mondo S."/>
            <person name="Nolan M."/>
            <person name="Ohm R."/>
            <person name="Pangilinan J."/>
            <person name="Park H.-J."/>
            <person name="Ramirez L."/>
            <person name="Alfaro M."/>
            <person name="Sun H."/>
            <person name="Tritt A."/>
            <person name="Yoshinaga Y."/>
            <person name="Zwiers L.-H."/>
            <person name="Turgeon B."/>
            <person name="Goodwin S."/>
            <person name="Spatafora J."/>
            <person name="Crous P."/>
            <person name="Grigoriev I."/>
        </authorList>
    </citation>
    <scope>NUCLEOTIDE SEQUENCE</scope>
    <source>
        <strain evidence="16">CBS 122368</strain>
    </source>
</reference>
<evidence type="ECO:0000259" key="13">
    <source>
        <dbReference type="Pfam" id="PF00205"/>
    </source>
</evidence>
<dbReference type="Pfam" id="PF00205">
    <property type="entry name" value="TPP_enzyme_M"/>
    <property type="match status" value="1"/>
</dbReference>
<feature type="domain" description="Thiamine pyrophosphate enzyme N-terminal TPP-binding" evidence="15">
    <location>
        <begin position="5"/>
        <end position="113"/>
    </location>
</feature>
<dbReference type="EMBL" id="ML987195">
    <property type="protein sequence ID" value="KAF2249540.1"/>
    <property type="molecule type" value="Genomic_DNA"/>
</dbReference>
<evidence type="ECO:0000256" key="7">
    <source>
        <dbReference type="ARBA" id="ARBA00022793"/>
    </source>
</evidence>
<dbReference type="GO" id="GO:0000287">
    <property type="term" value="F:magnesium ion binding"/>
    <property type="evidence" value="ECO:0007669"/>
    <property type="project" value="InterPro"/>
</dbReference>
<evidence type="ECO:0000313" key="16">
    <source>
        <dbReference type="EMBL" id="KAF2249540.1"/>
    </source>
</evidence>
<dbReference type="SUPFAM" id="SSF52518">
    <property type="entry name" value="Thiamin diphosphate-binding fold (THDP-binding)"/>
    <property type="match status" value="2"/>
</dbReference>
<dbReference type="Gene3D" id="3.40.50.970">
    <property type="match status" value="2"/>
</dbReference>
<dbReference type="EC" id="4.1.1.1" evidence="4"/>
<evidence type="ECO:0000256" key="2">
    <source>
        <dbReference type="ARBA" id="ARBA00001964"/>
    </source>
</evidence>
<keyword evidence="17" id="KW-1185">Reference proteome</keyword>
<dbReference type="GO" id="GO:0005829">
    <property type="term" value="C:cytosol"/>
    <property type="evidence" value="ECO:0007669"/>
    <property type="project" value="TreeGrafter"/>
</dbReference>
<comment type="catalytic activity">
    <reaction evidence="1">
        <text>a 2-oxocarboxylate + H(+) = an aldehyde + CO2</text>
        <dbReference type="Rhea" id="RHEA:11628"/>
        <dbReference type="ChEBI" id="CHEBI:15378"/>
        <dbReference type="ChEBI" id="CHEBI:16526"/>
        <dbReference type="ChEBI" id="CHEBI:17478"/>
        <dbReference type="ChEBI" id="CHEBI:35179"/>
        <dbReference type="EC" id="4.1.1.1"/>
    </reaction>
</comment>
<keyword evidence="9 12" id="KW-0786">Thiamine pyrophosphate</keyword>
<dbReference type="InterPro" id="IPR047213">
    <property type="entry name" value="TPP_PYR_PDC_IPDC-like"/>
</dbReference>
<protein>
    <recommendedName>
        <fullName evidence="5">Pyruvate decarboxylase</fullName>
        <ecNumber evidence="4">4.1.1.1</ecNumber>
    </recommendedName>
</protein>
<keyword evidence="10" id="KW-0456">Lyase</keyword>
<name>A0A6A6IIY8_9PLEO</name>
<evidence type="ECO:0000256" key="1">
    <source>
        <dbReference type="ARBA" id="ARBA00001041"/>
    </source>
</evidence>
<feature type="domain" description="Thiamine pyrophosphate enzyme central" evidence="13">
    <location>
        <begin position="202"/>
        <end position="329"/>
    </location>
</feature>
<dbReference type="InterPro" id="IPR012000">
    <property type="entry name" value="Thiamin_PyroP_enz_cen_dom"/>
</dbReference>
<evidence type="ECO:0000256" key="6">
    <source>
        <dbReference type="ARBA" id="ARBA00022723"/>
    </source>
</evidence>
<dbReference type="InterPro" id="IPR029061">
    <property type="entry name" value="THDP-binding"/>
</dbReference>
<dbReference type="RefSeq" id="XP_033684544.1">
    <property type="nucleotide sequence ID" value="XM_033823666.1"/>
</dbReference>
<keyword evidence="8 11" id="KW-0460">Magnesium</keyword>
<evidence type="ECO:0000313" key="17">
    <source>
        <dbReference type="Proteomes" id="UP000800094"/>
    </source>
</evidence>
<dbReference type="GO" id="GO:0005634">
    <property type="term" value="C:nucleus"/>
    <property type="evidence" value="ECO:0007669"/>
    <property type="project" value="TreeGrafter"/>
</dbReference>
<evidence type="ECO:0000256" key="12">
    <source>
        <dbReference type="RuleBase" id="RU362132"/>
    </source>
</evidence>
<evidence type="ECO:0000256" key="9">
    <source>
        <dbReference type="ARBA" id="ARBA00023052"/>
    </source>
</evidence>
<dbReference type="Proteomes" id="UP000800094">
    <property type="component" value="Unassembled WGS sequence"/>
</dbReference>
<dbReference type="InterPro" id="IPR012110">
    <property type="entry name" value="PDC/IPDC-like"/>
</dbReference>
<comment type="cofactor">
    <cofactor evidence="11">
        <name>Mg(2+)</name>
        <dbReference type="ChEBI" id="CHEBI:18420"/>
    </cofactor>
    <text evidence="11">Binds 1 Mg(2+) per subunit.</text>
</comment>
<dbReference type="InterPro" id="IPR047214">
    <property type="entry name" value="TPP_PDC_IPDC"/>
</dbReference>
<dbReference type="FunFam" id="3.40.50.970:FF:000019">
    <property type="entry name" value="Pyruvate decarboxylase isozyme"/>
    <property type="match status" value="1"/>
</dbReference>
<sequence>MSKITLGRYMWERLRQIGVETIFGVPGDFNLQFLDSIFQVEGLKWVGNQNELNAAYAADGYARIKGLPGCFVTTHGVGELSALNGVAGAMCERVKMIHIVGQTTRAMQSNHMMIHHSIGSKPDHQQYNKASVPLRFAAAELWDIKTAPAEIDRVIRECFVQSGPVYIFIPLDLSAEEVPSSLLDTPLDISPTVDPATQEAAVKAITQALADSKHPILLVDALVKRFNAAPEARELVRKLNVPFFCANMGKAVVDETEEMYVGVWNGEISTPGVKEEAKKADLVVTLGYVPADTNSASFSRKLDEGMAVHINPFDVVIKGTHYPNTSIKSLLATLAKALPSTPQHTIPKPQLPPPRVPKDKDAKHITQSHLWPQFTSFLRPGDILVGETGTTVFGLCDITFPSDIRFEAQIYYGSIGWATPATLGIEIARQELERKVNGDGTNGVNGEKKEGRTVLVTGDGSMALTIQEVGTMIKAGLKVVVFVINNEGYTVERMIWGAQQTYNDIVPTSYQHLLPLYQHPSPSTSFHLATTKTELAAILAKPELADPPHLQLVEVVVDKMDTAWRLASQLAYRGGEKHREYMAKEGFVDTYGNWGLDSVTETGGVKWH</sequence>
<dbReference type="GO" id="GO:0004737">
    <property type="term" value="F:pyruvate decarboxylase activity"/>
    <property type="evidence" value="ECO:0007669"/>
    <property type="project" value="UniProtKB-EC"/>
</dbReference>
<dbReference type="CDD" id="cd02005">
    <property type="entry name" value="TPP_PDC_IPDC"/>
    <property type="match status" value="1"/>
</dbReference>
<dbReference type="PANTHER" id="PTHR43452">
    <property type="entry name" value="PYRUVATE DECARBOXYLASE"/>
    <property type="match status" value="1"/>
</dbReference>
<organism evidence="16 17">
    <name type="scientific">Trematosphaeria pertusa</name>
    <dbReference type="NCBI Taxonomy" id="390896"/>
    <lineage>
        <taxon>Eukaryota</taxon>
        <taxon>Fungi</taxon>
        <taxon>Dikarya</taxon>
        <taxon>Ascomycota</taxon>
        <taxon>Pezizomycotina</taxon>
        <taxon>Dothideomycetes</taxon>
        <taxon>Pleosporomycetidae</taxon>
        <taxon>Pleosporales</taxon>
        <taxon>Massarineae</taxon>
        <taxon>Trematosphaeriaceae</taxon>
        <taxon>Trematosphaeria</taxon>
    </lineage>
</organism>
<evidence type="ECO:0000256" key="4">
    <source>
        <dbReference type="ARBA" id="ARBA00013202"/>
    </source>
</evidence>
<dbReference type="FunFam" id="3.40.50.970:FF:000024">
    <property type="entry name" value="Pyruvate decarboxylase isozyme"/>
    <property type="match status" value="1"/>
</dbReference>
<dbReference type="PIRSF" id="PIRSF036565">
    <property type="entry name" value="Pyruvt_ip_decrb"/>
    <property type="match status" value="1"/>
</dbReference>
<evidence type="ECO:0000256" key="11">
    <source>
        <dbReference type="PIRSR" id="PIRSR036565-2"/>
    </source>
</evidence>
<keyword evidence="16" id="KW-0670">Pyruvate</keyword>